<keyword evidence="3 4" id="KW-0949">S-adenosyl-L-methionine</keyword>
<dbReference type="OrthoDB" id="5954793at2759"/>
<evidence type="ECO:0000256" key="2">
    <source>
        <dbReference type="ARBA" id="ARBA00022679"/>
    </source>
</evidence>
<comment type="function">
    <text evidence="4">S-adenosyl-L-methionine-dependent methyltransferase that specifically methylates the N(1) position of an adenine present in helix 65 in 25S rRNA.</text>
</comment>
<comment type="caution">
    <text evidence="6">The sequence shown here is derived from an EMBL/GenBank/DDBJ whole genome shotgun (WGS) entry which is preliminary data.</text>
</comment>
<dbReference type="GO" id="GO:0005730">
    <property type="term" value="C:nucleolus"/>
    <property type="evidence" value="ECO:0007669"/>
    <property type="project" value="UniProtKB-SubCell"/>
</dbReference>
<dbReference type="Proteomes" id="UP000237144">
    <property type="component" value="Unassembled WGS sequence"/>
</dbReference>
<evidence type="ECO:0000256" key="1">
    <source>
        <dbReference type="ARBA" id="ARBA00022603"/>
    </source>
</evidence>
<sequence>MPHTNSHSAHFTLATPARDRKASRSGKKPAFLQKKKSKATPSAKDSILGTATVAAAEPTADPSIPKGRQDQTQLIRRFHTIEKQLASPALTDPDERKRLLAERETLGGLETYQAASVHGGDKARGGESSKWLVKQIKELKIGLSQADQDKKKKEQQAAVQPKILKDGTKVWPTVERKKLRLLDVGAIAGTAYAGYPWISTTSIDLNPQSDSVLAYNFFDFPVPEQPEDKYDIVALSLVMNYEGSLVNRGHMLLHAHSYLTPHGYLYLVLPLPCLTNSRYLSHARLTSILESTGWTVQRQHDSAKLTYWLVKRSGETGQGEDRDGKEWKREGVRKGAQRNNFCVVVAPGKPVVRAGDAEEDKGEEKKKAATTASEGGPAADDDQDDGTAIEQDE</sequence>
<comment type="subcellular location">
    <subcellularLocation>
        <location evidence="4">Nucleus</location>
        <location evidence="4">Nucleolus</location>
    </subcellularLocation>
</comment>
<dbReference type="SUPFAM" id="SSF53335">
    <property type="entry name" value="S-adenosyl-L-methionine-dependent methyltransferases"/>
    <property type="match status" value="1"/>
</dbReference>
<dbReference type="InterPro" id="IPR029063">
    <property type="entry name" value="SAM-dependent_MTases_sf"/>
</dbReference>
<keyword evidence="7" id="KW-1185">Reference proteome</keyword>
<feature type="compositionally biased region" description="Acidic residues" evidence="5">
    <location>
        <begin position="379"/>
        <end position="393"/>
    </location>
</feature>
<proteinExistence type="inferred from homology"/>
<comment type="similarity">
    <text evidence="4">Belongs to the BMT2 family.</text>
</comment>
<accession>A0A2S5BC02</accession>
<evidence type="ECO:0000256" key="5">
    <source>
        <dbReference type="SAM" id="MobiDB-lite"/>
    </source>
</evidence>
<evidence type="ECO:0000256" key="3">
    <source>
        <dbReference type="ARBA" id="ARBA00022691"/>
    </source>
</evidence>
<organism evidence="6 7">
    <name type="scientific">Rhodotorula taiwanensis</name>
    <dbReference type="NCBI Taxonomy" id="741276"/>
    <lineage>
        <taxon>Eukaryota</taxon>
        <taxon>Fungi</taxon>
        <taxon>Dikarya</taxon>
        <taxon>Basidiomycota</taxon>
        <taxon>Pucciniomycotina</taxon>
        <taxon>Microbotryomycetes</taxon>
        <taxon>Sporidiobolales</taxon>
        <taxon>Sporidiobolaceae</taxon>
        <taxon>Rhodotorula</taxon>
    </lineage>
</organism>
<evidence type="ECO:0000256" key="4">
    <source>
        <dbReference type="HAMAP-Rule" id="MF_03044"/>
    </source>
</evidence>
<dbReference type="AlphaFoldDB" id="A0A2S5BC02"/>
<dbReference type="InterPro" id="IPR021867">
    <property type="entry name" value="Bmt2/SAMTOR"/>
</dbReference>
<gene>
    <name evidence="6" type="ORF">BMF94_2709</name>
</gene>
<name>A0A2S5BC02_9BASI</name>
<reference evidence="6 7" key="1">
    <citation type="journal article" date="2018" name="Front. Microbiol.">
        <title>Prospects for Fungal Bioremediation of Acidic Radioactive Waste Sites: Characterization and Genome Sequence of Rhodotorula taiwanensis MD1149.</title>
        <authorList>
            <person name="Tkavc R."/>
            <person name="Matrosova V.Y."/>
            <person name="Grichenko O.E."/>
            <person name="Gostincar C."/>
            <person name="Volpe R.P."/>
            <person name="Klimenkova P."/>
            <person name="Gaidamakova E.K."/>
            <person name="Zhou C.E."/>
            <person name="Stewart B.J."/>
            <person name="Lyman M.G."/>
            <person name="Malfatti S.A."/>
            <person name="Rubinfeld B."/>
            <person name="Courtot M."/>
            <person name="Singh J."/>
            <person name="Dalgard C.L."/>
            <person name="Hamilton T."/>
            <person name="Frey K.G."/>
            <person name="Gunde-Cimerman N."/>
            <person name="Dugan L."/>
            <person name="Daly M.J."/>
        </authorList>
    </citation>
    <scope>NUCLEOTIDE SEQUENCE [LARGE SCALE GENOMIC DNA]</scope>
    <source>
        <strain evidence="6 7">MD1149</strain>
    </source>
</reference>
<feature type="binding site" evidence="4">
    <location>
        <position position="204"/>
    </location>
    <ligand>
        <name>S-adenosyl-L-methionine</name>
        <dbReference type="ChEBI" id="CHEBI:59789"/>
    </ligand>
</feature>
<protein>
    <recommendedName>
        <fullName evidence="4">25S rRNA adenine-N(1) methyltransferase</fullName>
        <ecNumber evidence="4">2.1.1.-</ecNumber>
    </recommendedName>
</protein>
<feature type="region of interest" description="Disordered" evidence="5">
    <location>
        <begin position="1"/>
        <end position="73"/>
    </location>
</feature>
<keyword evidence="1 4" id="KW-0489">Methyltransferase</keyword>
<feature type="region of interest" description="Disordered" evidence="5">
    <location>
        <begin position="352"/>
        <end position="393"/>
    </location>
</feature>
<evidence type="ECO:0000313" key="6">
    <source>
        <dbReference type="EMBL" id="POY74271.1"/>
    </source>
</evidence>
<feature type="compositionally biased region" description="Basic residues" evidence="5">
    <location>
        <begin position="23"/>
        <end position="38"/>
    </location>
</feature>
<feature type="binding site" evidence="4">
    <location>
        <position position="185"/>
    </location>
    <ligand>
        <name>S-adenosyl-L-methionine</name>
        <dbReference type="ChEBI" id="CHEBI:59789"/>
    </ligand>
</feature>
<dbReference type="HAMAP" id="MF_03044">
    <property type="entry name" value="BMT2"/>
    <property type="match status" value="1"/>
</dbReference>
<dbReference type="Gene3D" id="3.40.50.150">
    <property type="entry name" value="Vaccinia Virus protein VP39"/>
    <property type="match status" value="1"/>
</dbReference>
<keyword evidence="2 4" id="KW-0808">Transferase</keyword>
<dbReference type="PANTHER" id="PTHR21008">
    <property type="entry name" value="S-ADENOSYLMETHIONINE SENSOR UPSTREAM OF MTORC1-RELATED"/>
    <property type="match status" value="1"/>
</dbReference>
<dbReference type="GO" id="GO:0016433">
    <property type="term" value="F:rRNA (adenine) methyltransferase activity"/>
    <property type="evidence" value="ECO:0007669"/>
    <property type="project" value="UniProtKB-UniRule"/>
</dbReference>
<dbReference type="Pfam" id="PF11968">
    <property type="entry name" value="Bmt2"/>
    <property type="match status" value="1"/>
</dbReference>
<keyword evidence="4" id="KW-0539">Nucleus</keyword>
<dbReference type="STRING" id="741276.A0A2S5BC02"/>
<dbReference type="EMBL" id="PJQD01000026">
    <property type="protein sequence ID" value="POY74271.1"/>
    <property type="molecule type" value="Genomic_DNA"/>
</dbReference>
<feature type="compositionally biased region" description="Low complexity" evidence="5">
    <location>
        <begin position="369"/>
        <end position="378"/>
    </location>
</feature>
<evidence type="ECO:0000313" key="7">
    <source>
        <dbReference type="Proteomes" id="UP000237144"/>
    </source>
</evidence>
<dbReference type="EC" id="2.1.1.-" evidence="4"/>
<dbReference type="PANTHER" id="PTHR21008:SF1">
    <property type="entry name" value="25S RRNA (ADENINE(2142)-N(1))-METHYLTRANSFERASE"/>
    <property type="match status" value="1"/>
</dbReference>